<evidence type="ECO:0008006" key="3">
    <source>
        <dbReference type="Google" id="ProtNLM"/>
    </source>
</evidence>
<comment type="caution">
    <text evidence="1">The sequence shown here is derived from an EMBL/GenBank/DDBJ whole genome shotgun (WGS) entry which is preliminary data.</text>
</comment>
<organism evidence="1 2">
    <name type="scientific">Meganyctiphanes norvegica</name>
    <name type="common">Northern krill</name>
    <name type="synonym">Thysanopoda norvegica</name>
    <dbReference type="NCBI Taxonomy" id="48144"/>
    <lineage>
        <taxon>Eukaryota</taxon>
        <taxon>Metazoa</taxon>
        <taxon>Ecdysozoa</taxon>
        <taxon>Arthropoda</taxon>
        <taxon>Crustacea</taxon>
        <taxon>Multicrustacea</taxon>
        <taxon>Malacostraca</taxon>
        <taxon>Eumalacostraca</taxon>
        <taxon>Eucarida</taxon>
        <taxon>Euphausiacea</taxon>
        <taxon>Euphausiidae</taxon>
        <taxon>Meganyctiphanes</taxon>
    </lineage>
</organism>
<protein>
    <recommendedName>
        <fullName evidence="3">DZIP3-like HEPN domain-containing protein</fullName>
    </recommendedName>
</protein>
<gene>
    <name evidence="1" type="ORF">MNOR_LOCUS3038</name>
</gene>
<keyword evidence="2" id="KW-1185">Reference proteome</keyword>
<reference evidence="1 2" key="1">
    <citation type="submission" date="2024-05" db="EMBL/GenBank/DDBJ databases">
        <authorList>
            <person name="Wallberg A."/>
        </authorList>
    </citation>
    <scope>NUCLEOTIDE SEQUENCE [LARGE SCALE GENOMIC DNA]</scope>
</reference>
<evidence type="ECO:0000313" key="2">
    <source>
        <dbReference type="Proteomes" id="UP001497623"/>
    </source>
</evidence>
<accession>A0AAV2PQG2</accession>
<name>A0AAV2PQG2_MEGNR</name>
<dbReference type="AlphaFoldDB" id="A0AAV2PQG2"/>
<evidence type="ECO:0000313" key="1">
    <source>
        <dbReference type="EMBL" id="CAL4063023.1"/>
    </source>
</evidence>
<dbReference type="EMBL" id="CAXKWB010000996">
    <property type="protein sequence ID" value="CAL4063023.1"/>
    <property type="molecule type" value="Genomic_DNA"/>
</dbReference>
<feature type="non-terminal residue" evidence="1">
    <location>
        <position position="200"/>
    </location>
</feature>
<sequence length="200" mass="22927">MASTLRMSSLLSKYSNKDVNFGKYFKGVTKFGKQVMAQTFAMLYKTIDTANGTMTVYDYCTQKLGWSNAKIKNTFNLSEREMIRNDPNSHEFDCDVTLFCKIIMLILDDSTLPDIQRKEIRDLKNLRNTVCHEDIELDEVELNNRMNILRDLCRNILTGAASIAGEDVSDFIKEIEDGLKDLLVSQLDPKDIQAYLNEVE</sequence>
<proteinExistence type="predicted"/>
<dbReference type="Proteomes" id="UP001497623">
    <property type="component" value="Unassembled WGS sequence"/>
</dbReference>